<dbReference type="EMBL" id="MLJW01000184">
    <property type="protein sequence ID" value="OIQ94544.1"/>
    <property type="molecule type" value="Genomic_DNA"/>
</dbReference>
<proteinExistence type="predicted"/>
<reference evidence="3" key="1">
    <citation type="submission" date="2016-10" db="EMBL/GenBank/DDBJ databases">
        <title>Sequence of Gallionella enrichment culture.</title>
        <authorList>
            <person name="Poehlein A."/>
            <person name="Muehling M."/>
            <person name="Daniel R."/>
        </authorList>
    </citation>
    <scope>NUCLEOTIDE SEQUENCE</scope>
</reference>
<feature type="domain" description="HTH cro/C1-type" evidence="2">
    <location>
        <begin position="18"/>
        <end position="72"/>
    </location>
</feature>
<dbReference type="PROSITE" id="PS50943">
    <property type="entry name" value="HTH_CROC1"/>
    <property type="match status" value="1"/>
</dbReference>
<dbReference type="SMART" id="SM00530">
    <property type="entry name" value="HTH_XRE"/>
    <property type="match status" value="1"/>
</dbReference>
<dbReference type="InterPro" id="IPR001387">
    <property type="entry name" value="Cro/C1-type_HTH"/>
</dbReference>
<evidence type="ECO:0000256" key="1">
    <source>
        <dbReference type="ARBA" id="ARBA00023125"/>
    </source>
</evidence>
<organism evidence="3">
    <name type="scientific">mine drainage metagenome</name>
    <dbReference type="NCBI Taxonomy" id="410659"/>
    <lineage>
        <taxon>unclassified sequences</taxon>
        <taxon>metagenomes</taxon>
        <taxon>ecological metagenomes</taxon>
    </lineage>
</organism>
<dbReference type="NCBIfam" id="TIGR02607">
    <property type="entry name" value="antidote_HigA"/>
    <property type="match status" value="1"/>
</dbReference>
<dbReference type="SUPFAM" id="SSF47413">
    <property type="entry name" value="lambda repressor-like DNA-binding domains"/>
    <property type="match status" value="1"/>
</dbReference>
<dbReference type="PANTHER" id="PTHR36924">
    <property type="entry name" value="ANTITOXIN HIGA-1"/>
    <property type="match status" value="1"/>
</dbReference>
<comment type="caution">
    <text evidence="3">The sequence shown here is derived from an EMBL/GenBank/DDBJ whole genome shotgun (WGS) entry which is preliminary data.</text>
</comment>
<name>A0A1J5REL2_9ZZZZ</name>
<evidence type="ECO:0000259" key="2">
    <source>
        <dbReference type="PROSITE" id="PS50943"/>
    </source>
</evidence>
<dbReference type="CDD" id="cd00093">
    <property type="entry name" value="HTH_XRE"/>
    <property type="match status" value="1"/>
</dbReference>
<dbReference type="AlphaFoldDB" id="A0A1J5REL2"/>
<dbReference type="InterPro" id="IPR013430">
    <property type="entry name" value="Toxin_antidote_HigA"/>
</dbReference>
<gene>
    <name evidence="3" type="primary">ybaQ_6</name>
    <name evidence="3" type="ORF">GALL_235020</name>
</gene>
<dbReference type="Pfam" id="PF01381">
    <property type="entry name" value="HTH_3"/>
    <property type="match status" value="1"/>
</dbReference>
<keyword evidence="1" id="KW-0238">DNA-binding</keyword>
<accession>A0A1J5REL2</accession>
<dbReference type="Gene3D" id="1.10.260.40">
    <property type="entry name" value="lambda repressor-like DNA-binding domains"/>
    <property type="match status" value="1"/>
</dbReference>
<sequence length="102" mass="11129">MSYPAIDNLPPIHPGEILRDELEALSMSARKFAEHIHVPPNAVTGILNGDRGISAQMALRLGQAFGTGPGYWMRLQDTYEEKCACVELIGVLEQIGRLPAAE</sequence>
<dbReference type="PANTHER" id="PTHR36924:SF1">
    <property type="entry name" value="ANTITOXIN HIGA-1"/>
    <property type="match status" value="1"/>
</dbReference>
<dbReference type="GO" id="GO:0003677">
    <property type="term" value="F:DNA binding"/>
    <property type="evidence" value="ECO:0007669"/>
    <property type="project" value="UniProtKB-KW"/>
</dbReference>
<evidence type="ECO:0000313" key="3">
    <source>
        <dbReference type="EMBL" id="OIQ94544.1"/>
    </source>
</evidence>
<dbReference type="InterPro" id="IPR010982">
    <property type="entry name" value="Lambda_DNA-bd_dom_sf"/>
</dbReference>
<protein>
    <submittedName>
        <fullName evidence="3">Putative HTH-type transcriptional regulator YbaQ</fullName>
    </submittedName>
</protein>